<dbReference type="PANTHER" id="PTHR35750:SF1">
    <property type="entry name" value="PHOSPHOLIPID HYDROPEROXIDE GLUTATHIONE PEROXIDASE"/>
    <property type="match status" value="1"/>
</dbReference>
<proteinExistence type="predicted"/>
<sequence length="150" mass="16821">MGFFRKIVGLLGFSKDEVHQQDEPSDDQPRTAPYRFRETGPRKGFSVPAQVVVDRPHLGPILTPSTSGDGGVQGLWWYAKRLRIDEDGDVADEFLDEVSSESRALAVDHHKTEANFKLKGNTRPAKVKQQVISDGKLLHYVEHQGRSQLV</sequence>
<evidence type="ECO:0000313" key="3">
    <source>
        <dbReference type="Proteomes" id="UP001372338"/>
    </source>
</evidence>
<evidence type="ECO:0000313" key="2">
    <source>
        <dbReference type="EMBL" id="KAK7252732.1"/>
    </source>
</evidence>
<reference evidence="2 3" key="1">
    <citation type="submission" date="2024-01" db="EMBL/GenBank/DDBJ databases">
        <title>The genomes of 5 underutilized Papilionoideae crops provide insights into root nodulation and disease resistanc.</title>
        <authorList>
            <person name="Yuan L."/>
        </authorList>
    </citation>
    <scope>NUCLEOTIDE SEQUENCE [LARGE SCALE GENOMIC DNA]</scope>
    <source>
        <strain evidence="2">ZHUSHIDOU_FW_LH</strain>
        <tissue evidence="2">Leaf</tissue>
    </source>
</reference>
<dbReference type="Proteomes" id="UP001372338">
    <property type="component" value="Unassembled WGS sequence"/>
</dbReference>
<keyword evidence="3" id="KW-1185">Reference proteome</keyword>
<protein>
    <submittedName>
        <fullName evidence="2">Uncharacterized protein</fullName>
    </submittedName>
</protein>
<dbReference type="AlphaFoldDB" id="A0AAN9EBZ9"/>
<comment type="caution">
    <text evidence="2">The sequence shown here is derived from an EMBL/GenBank/DDBJ whole genome shotgun (WGS) entry which is preliminary data.</text>
</comment>
<organism evidence="2 3">
    <name type="scientific">Crotalaria pallida</name>
    <name type="common">Smooth rattlebox</name>
    <name type="synonym">Crotalaria striata</name>
    <dbReference type="NCBI Taxonomy" id="3830"/>
    <lineage>
        <taxon>Eukaryota</taxon>
        <taxon>Viridiplantae</taxon>
        <taxon>Streptophyta</taxon>
        <taxon>Embryophyta</taxon>
        <taxon>Tracheophyta</taxon>
        <taxon>Spermatophyta</taxon>
        <taxon>Magnoliopsida</taxon>
        <taxon>eudicotyledons</taxon>
        <taxon>Gunneridae</taxon>
        <taxon>Pentapetalae</taxon>
        <taxon>rosids</taxon>
        <taxon>fabids</taxon>
        <taxon>Fabales</taxon>
        <taxon>Fabaceae</taxon>
        <taxon>Papilionoideae</taxon>
        <taxon>50 kb inversion clade</taxon>
        <taxon>genistoids sensu lato</taxon>
        <taxon>core genistoids</taxon>
        <taxon>Crotalarieae</taxon>
        <taxon>Crotalaria</taxon>
    </lineage>
</organism>
<dbReference type="PANTHER" id="PTHR35750">
    <property type="entry name" value="PHOSPHOLIPID HYDROPEROXIDE GLUTATHIONE PEROXIDASE"/>
    <property type="match status" value="1"/>
</dbReference>
<evidence type="ECO:0000256" key="1">
    <source>
        <dbReference type="SAM" id="MobiDB-lite"/>
    </source>
</evidence>
<dbReference type="EMBL" id="JAYWIO010000007">
    <property type="protein sequence ID" value="KAK7252732.1"/>
    <property type="molecule type" value="Genomic_DNA"/>
</dbReference>
<accession>A0AAN9EBZ9</accession>
<feature type="region of interest" description="Disordered" evidence="1">
    <location>
        <begin position="17"/>
        <end position="42"/>
    </location>
</feature>
<gene>
    <name evidence="2" type="ORF">RIF29_36903</name>
</gene>
<name>A0AAN9EBZ9_CROPI</name>